<dbReference type="Proteomes" id="UP001139505">
    <property type="component" value="Unassembled WGS sequence"/>
</dbReference>
<dbReference type="GO" id="GO:0055085">
    <property type="term" value="P:transmembrane transport"/>
    <property type="evidence" value="ECO:0007669"/>
    <property type="project" value="InterPro"/>
</dbReference>
<protein>
    <recommendedName>
        <fullName evidence="7">Phosphate ABC transporter substrate-binding protein</fullName>
    </recommendedName>
</protein>
<reference evidence="4" key="3">
    <citation type="journal article" date="2022" name="Microbiol. Resour. Announc.">
        <title>Draft Genome Sequences of Eight Mycobacterium montefiorense Strains Isolated from Salamanders in Captivity.</title>
        <authorList>
            <person name="Komine T."/>
            <person name="Ihara H."/>
            <person name="Fukano H."/>
            <person name="Hoshino Y."/>
            <person name="Kurata O."/>
            <person name="Wada S."/>
        </authorList>
    </citation>
    <scope>NUCLEOTIDE SEQUENCE</scope>
    <source>
        <strain evidence="4">NJB18185</strain>
    </source>
</reference>
<dbReference type="EMBL" id="BFCH01000011">
    <property type="protein sequence ID" value="GBG37271.1"/>
    <property type="molecule type" value="Genomic_DNA"/>
</dbReference>
<evidence type="ECO:0000256" key="1">
    <source>
        <dbReference type="ARBA" id="ARBA00007162"/>
    </source>
</evidence>
<reference evidence="3" key="1">
    <citation type="journal article" date="2018" name="Genome Announc.">
        <title>Draft Genome Sequence of Mycobacterium montefiorense Isolated from Japanese Black Salamander (Hynobius nigrescens).</title>
        <authorList>
            <person name="Fukano H."/>
            <person name="Yoshida M."/>
            <person name="Shimizu A."/>
            <person name="Iwao H."/>
            <person name="Katayama Y."/>
            <person name="Omatsu T."/>
            <person name="Mizutani T."/>
            <person name="Kurata O."/>
            <person name="Wada S."/>
            <person name="Hoshino Y."/>
        </authorList>
    </citation>
    <scope>NUCLEOTIDE SEQUENCE</scope>
    <source>
        <strain evidence="3">BS</strain>
    </source>
</reference>
<evidence type="ECO:0000313" key="3">
    <source>
        <dbReference type="EMBL" id="GBG37271.1"/>
    </source>
</evidence>
<comment type="caution">
    <text evidence="4">The sequence shown here is derived from an EMBL/GenBank/DDBJ whole genome shotgun (WGS) entry which is preliminary data.</text>
</comment>
<accession>A0AA37PIJ4</accession>
<sequence length="302" mass="32493">MSKWLNRTHCVAVLAMIVTLVLALAGCSSSSTPARGAVPDTLRVALLPDENAGEVLKKNQQLKTYLEGKLGRKVELVVTTDYSSMIEAMAHDRLEFAYFGPLSYLLAKQKSDIEPFAALQEVKGQPPTYQSVLVANPASGIKTLHDVAGKTVAWGDPASTSSHLIPKAMLAKAGLRVDHGDYQQQFVGAHDAVALAVQNGNAQAGGLSKPIYERLIESGTIDRNKVVVIAESVPYPNYPWTIQASLPAEFKAKVRAAFLDLDDQSVLKPFKGAGFAPVTDQDYNVVRQLAPLLGINLADLSK</sequence>
<keyword evidence="2" id="KW-0732">Signal</keyword>
<dbReference type="PANTHER" id="PTHR35841">
    <property type="entry name" value="PHOSPHONATES-BINDING PERIPLASMIC PROTEIN"/>
    <property type="match status" value="1"/>
</dbReference>
<proteinExistence type="inferred from homology"/>
<dbReference type="Proteomes" id="UP000245060">
    <property type="component" value="Unassembled WGS sequence"/>
</dbReference>
<reference evidence="4" key="4">
    <citation type="submission" date="2022-04" db="EMBL/GenBank/DDBJ databases">
        <authorList>
            <person name="Komine T."/>
            <person name="Fukano H."/>
            <person name="Wada S."/>
        </authorList>
    </citation>
    <scope>NUCLEOTIDE SEQUENCE</scope>
    <source>
        <strain evidence="4">NJB18185</strain>
    </source>
</reference>
<dbReference type="NCBIfam" id="TIGR01098">
    <property type="entry name" value="3A0109s03R"/>
    <property type="match status" value="1"/>
</dbReference>
<dbReference type="PANTHER" id="PTHR35841:SF1">
    <property type="entry name" value="PHOSPHONATES-BINDING PERIPLASMIC PROTEIN"/>
    <property type="match status" value="1"/>
</dbReference>
<evidence type="ECO:0008006" key="7">
    <source>
        <dbReference type="Google" id="ProtNLM"/>
    </source>
</evidence>
<comment type="similarity">
    <text evidence="1">Belongs to the phosphate/phosphite/phosphonate binding protein family.</text>
</comment>
<evidence type="ECO:0000313" key="4">
    <source>
        <dbReference type="EMBL" id="GKU70418.1"/>
    </source>
</evidence>
<dbReference type="SUPFAM" id="SSF53850">
    <property type="entry name" value="Periplasmic binding protein-like II"/>
    <property type="match status" value="1"/>
</dbReference>
<dbReference type="EMBL" id="BQYH01000002">
    <property type="protein sequence ID" value="GKU70418.1"/>
    <property type="molecule type" value="Genomic_DNA"/>
</dbReference>
<gene>
    <name evidence="3" type="ORF">MmonteBS_16430</name>
    <name evidence="4" type="ORF">NJB18185_01950</name>
</gene>
<evidence type="ECO:0000313" key="6">
    <source>
        <dbReference type="Proteomes" id="UP001139505"/>
    </source>
</evidence>
<organism evidence="4 6">
    <name type="scientific">Mycobacterium montefiorense</name>
    <dbReference type="NCBI Taxonomy" id="154654"/>
    <lineage>
        <taxon>Bacteria</taxon>
        <taxon>Bacillati</taxon>
        <taxon>Actinomycetota</taxon>
        <taxon>Actinomycetes</taxon>
        <taxon>Mycobacteriales</taxon>
        <taxon>Mycobacteriaceae</taxon>
        <taxon>Mycobacterium</taxon>
        <taxon>Mycobacterium simiae complex</taxon>
    </lineage>
</organism>
<dbReference type="AlphaFoldDB" id="A0AA37PIJ4"/>
<dbReference type="PROSITE" id="PS51257">
    <property type="entry name" value="PROKAR_LIPOPROTEIN"/>
    <property type="match status" value="1"/>
</dbReference>
<reference evidence="5" key="2">
    <citation type="submission" date="2018-04" db="EMBL/GenBank/DDBJ databases">
        <title>Draft genome sequence of Mycobacterium montefiorense isolated from Japanese black salamander.</title>
        <authorList>
            <person name="Fukano H."/>
            <person name="Yoshida M."/>
            <person name="Shimizu A."/>
            <person name="Iwao H."/>
            <person name="Kurata O."/>
            <person name="Katayama Y."/>
            <person name="Omatsu T."/>
            <person name="Mizutani T."/>
            <person name="Wada S."/>
            <person name="Hoshino Y."/>
        </authorList>
    </citation>
    <scope>NUCLEOTIDE SEQUENCE [LARGE SCALE GENOMIC DNA]</scope>
    <source>
        <strain evidence="5">BS</strain>
    </source>
</reference>
<evidence type="ECO:0000313" key="5">
    <source>
        <dbReference type="Proteomes" id="UP000245060"/>
    </source>
</evidence>
<evidence type="ECO:0000256" key="2">
    <source>
        <dbReference type="ARBA" id="ARBA00022729"/>
    </source>
</evidence>
<dbReference type="CDD" id="cd13572">
    <property type="entry name" value="PBP2_PnhD_2"/>
    <property type="match status" value="1"/>
</dbReference>
<dbReference type="GO" id="GO:0043190">
    <property type="term" value="C:ATP-binding cassette (ABC) transporter complex"/>
    <property type="evidence" value="ECO:0007669"/>
    <property type="project" value="InterPro"/>
</dbReference>
<dbReference type="Gene3D" id="3.40.190.10">
    <property type="entry name" value="Periplasmic binding protein-like II"/>
    <property type="match status" value="2"/>
</dbReference>
<name>A0AA37PIJ4_9MYCO</name>
<dbReference type="Pfam" id="PF12974">
    <property type="entry name" value="Phosphonate-bd"/>
    <property type="match status" value="1"/>
</dbReference>
<dbReference type="InterPro" id="IPR005770">
    <property type="entry name" value="PhnD"/>
</dbReference>
<keyword evidence="5" id="KW-1185">Reference proteome</keyword>